<dbReference type="EMBL" id="RWJN01000340">
    <property type="protein sequence ID" value="TCD62855.1"/>
    <property type="molecule type" value="Genomic_DNA"/>
</dbReference>
<feature type="domain" description="Peptidase A1" evidence="6">
    <location>
        <begin position="96"/>
        <end position="258"/>
    </location>
</feature>
<dbReference type="InterPro" id="IPR021109">
    <property type="entry name" value="Peptidase_aspartic_dom_sf"/>
</dbReference>
<sequence>MYSSTSLPLSLLALLVLNLSPAAGLAPPEPTVTQPPGYSIPLKRAPQQKRDSSDVGAWLQNHRANVEAKYGMKSAVRKRDGSGVNLLTNQNSDTSYFGSIAVGTPSQSFDVILDTGSSDLWLATSSQAARGITLFDTSSSSTFVATNNSFSVQYASGSATGTLGSDTVSFAGFDVSSQTFGLVDGTSSGLLTSPVSGLMGLAFQSLATSGATPFWQAITNTRGALSNPLFGVQLTRFNNASGATTLEPGGTFDFGTTN</sequence>
<evidence type="ECO:0000313" key="7">
    <source>
        <dbReference type="EMBL" id="TCD62855.1"/>
    </source>
</evidence>
<evidence type="ECO:0000256" key="2">
    <source>
        <dbReference type="ARBA" id="ARBA00022750"/>
    </source>
</evidence>
<dbReference type="FunFam" id="2.40.70.10:FF:000008">
    <property type="entry name" value="Cathepsin D"/>
    <property type="match status" value="1"/>
</dbReference>
<keyword evidence="2 3" id="KW-0064">Aspartyl protease</keyword>
<evidence type="ECO:0000259" key="6">
    <source>
        <dbReference type="PROSITE" id="PS51767"/>
    </source>
</evidence>
<dbReference type="PROSITE" id="PS51767">
    <property type="entry name" value="PEPTIDASE_A1"/>
    <property type="match status" value="1"/>
</dbReference>
<dbReference type="InterPro" id="IPR001969">
    <property type="entry name" value="Aspartic_peptidase_AS"/>
</dbReference>
<comment type="caution">
    <text evidence="7">The sequence shown here is derived from an EMBL/GenBank/DDBJ whole genome shotgun (WGS) entry which is preliminary data.</text>
</comment>
<reference evidence="7 8" key="1">
    <citation type="submission" date="2018-11" db="EMBL/GenBank/DDBJ databases">
        <title>Genome assembly of Steccherinum ochraceum LE-BIN_3174, the white-rot fungus of the Steccherinaceae family (The Residual Polyporoid clade, Polyporales, Basidiomycota).</title>
        <authorList>
            <person name="Fedorova T.V."/>
            <person name="Glazunova O.A."/>
            <person name="Landesman E.O."/>
            <person name="Moiseenko K.V."/>
            <person name="Psurtseva N.V."/>
            <person name="Savinova O.S."/>
            <person name="Shakhova N.V."/>
            <person name="Tyazhelova T.V."/>
            <person name="Vasina D.V."/>
        </authorList>
    </citation>
    <scope>NUCLEOTIDE SEQUENCE [LARGE SCALE GENOMIC DNA]</scope>
    <source>
        <strain evidence="7 8">LE-BIN_3174</strain>
    </source>
</reference>
<dbReference type="PROSITE" id="PS00141">
    <property type="entry name" value="ASP_PROTEASE"/>
    <property type="match status" value="1"/>
</dbReference>
<dbReference type="Pfam" id="PF00026">
    <property type="entry name" value="Asp"/>
    <property type="match status" value="1"/>
</dbReference>
<dbReference type="SUPFAM" id="SSF50630">
    <property type="entry name" value="Acid proteases"/>
    <property type="match status" value="1"/>
</dbReference>
<evidence type="ECO:0000313" key="8">
    <source>
        <dbReference type="Proteomes" id="UP000292702"/>
    </source>
</evidence>
<dbReference type="GO" id="GO:0006508">
    <property type="term" value="P:proteolysis"/>
    <property type="evidence" value="ECO:0007669"/>
    <property type="project" value="UniProtKB-KW"/>
</dbReference>
<protein>
    <recommendedName>
        <fullName evidence="6">Peptidase A1 domain-containing protein</fullName>
    </recommendedName>
</protein>
<dbReference type="STRING" id="92696.A0A4R0RBR4"/>
<keyword evidence="3" id="KW-0378">Hydrolase</keyword>
<dbReference type="InterPro" id="IPR033121">
    <property type="entry name" value="PEPTIDASE_A1"/>
</dbReference>
<organism evidence="7 8">
    <name type="scientific">Steccherinum ochraceum</name>
    <dbReference type="NCBI Taxonomy" id="92696"/>
    <lineage>
        <taxon>Eukaryota</taxon>
        <taxon>Fungi</taxon>
        <taxon>Dikarya</taxon>
        <taxon>Basidiomycota</taxon>
        <taxon>Agaricomycotina</taxon>
        <taxon>Agaricomycetes</taxon>
        <taxon>Polyporales</taxon>
        <taxon>Steccherinaceae</taxon>
        <taxon>Steccherinum</taxon>
    </lineage>
</organism>
<evidence type="ECO:0000256" key="5">
    <source>
        <dbReference type="SAM" id="SignalP"/>
    </source>
</evidence>
<dbReference type="InterPro" id="IPR034164">
    <property type="entry name" value="Pepsin-like_dom"/>
</dbReference>
<feature type="chain" id="PRO_5020597874" description="Peptidase A1 domain-containing protein" evidence="5">
    <location>
        <begin position="25"/>
        <end position="258"/>
    </location>
</feature>
<dbReference type="Gene3D" id="2.40.70.10">
    <property type="entry name" value="Acid Proteases"/>
    <property type="match status" value="1"/>
</dbReference>
<keyword evidence="3" id="KW-0645">Protease</keyword>
<feature type="signal peptide" evidence="5">
    <location>
        <begin position="1"/>
        <end position="24"/>
    </location>
</feature>
<accession>A0A4R0RBR4</accession>
<keyword evidence="8" id="KW-1185">Reference proteome</keyword>
<proteinExistence type="inferred from homology"/>
<evidence type="ECO:0000256" key="4">
    <source>
        <dbReference type="SAM" id="MobiDB-lite"/>
    </source>
</evidence>
<name>A0A4R0RBR4_9APHY</name>
<dbReference type="OrthoDB" id="771136at2759"/>
<dbReference type="CDD" id="cd05471">
    <property type="entry name" value="pepsin_like"/>
    <property type="match status" value="1"/>
</dbReference>
<evidence type="ECO:0000256" key="1">
    <source>
        <dbReference type="ARBA" id="ARBA00007447"/>
    </source>
</evidence>
<dbReference type="InterPro" id="IPR001461">
    <property type="entry name" value="Aspartic_peptidase_A1"/>
</dbReference>
<dbReference type="PANTHER" id="PTHR47966:SF6">
    <property type="entry name" value="PEPTIDASE A1 DOMAIN-CONTAINING PROTEIN"/>
    <property type="match status" value="1"/>
</dbReference>
<dbReference type="PRINTS" id="PR00792">
    <property type="entry name" value="PEPSIN"/>
</dbReference>
<keyword evidence="5" id="KW-0732">Signal</keyword>
<dbReference type="Proteomes" id="UP000292702">
    <property type="component" value="Unassembled WGS sequence"/>
</dbReference>
<comment type="similarity">
    <text evidence="1 3">Belongs to the peptidase A1 family.</text>
</comment>
<feature type="region of interest" description="Disordered" evidence="4">
    <location>
        <begin position="25"/>
        <end position="51"/>
    </location>
</feature>
<dbReference type="AlphaFoldDB" id="A0A4R0RBR4"/>
<evidence type="ECO:0000256" key="3">
    <source>
        <dbReference type="RuleBase" id="RU000454"/>
    </source>
</evidence>
<gene>
    <name evidence="7" type="ORF">EIP91_006336</name>
</gene>
<dbReference type="PANTHER" id="PTHR47966">
    <property type="entry name" value="BETA-SITE APP-CLEAVING ENZYME, ISOFORM A-RELATED"/>
    <property type="match status" value="1"/>
</dbReference>
<dbReference type="GO" id="GO:0004190">
    <property type="term" value="F:aspartic-type endopeptidase activity"/>
    <property type="evidence" value="ECO:0007669"/>
    <property type="project" value="UniProtKB-KW"/>
</dbReference>